<accession>A0A5B3GUX5</accession>
<evidence type="ECO:0000313" key="4">
    <source>
        <dbReference type="Proteomes" id="UP000322940"/>
    </source>
</evidence>
<sequence length="534" mass="56616">MKRILTLTAVAAMVFTACSKEESTGTGDKQVRITPTIANPALTPASMSSGTRATDTDFELNDKVGLTITMTADGSAFVANKEMSFDGTDFKTEGFLWYEDVDATSTLFAYYPYQAGAAAPAEFSVKADQSGANYTASDLIVAVKTGVKPTLSSTQMTFKHKMSRIVISVTNESGFDIRDIVIKGAVGTGVLDPATGDFTAKAGAEASDVTANTATAEKVYYALLVPQNGVQLKVTVTTADGKMRTQTLGTTDLKSGENRRMDCNVQPADIQVKFSGPIAGWVDGDDLLPDGDGEVETPTVEWGGVKYKIVTLKDGRTWMAENLRYVPEGKTISSDPKDGNGVWYPCNLSKAADPSLAETAGLLYSYPVMLGMTGEMTGTNFDQYEGAQGICPDGWHIPTKAEWLKLAGVGSGSLSDPTSPYFEKTQGGGSIAALNKDGFNIAGCGYINATSATATPAYMATVSAADASAFGMGYFPSSTGYKVTYNTADDPESGIKNIQYYAGMITYNKSYNRMTIAYQGGYGAAPVRCIKNKE</sequence>
<dbReference type="Gene3D" id="2.60.40.2630">
    <property type="match status" value="1"/>
</dbReference>
<dbReference type="EMBL" id="VVXH01000010">
    <property type="protein sequence ID" value="KAA2377568.1"/>
    <property type="molecule type" value="Genomic_DNA"/>
</dbReference>
<feature type="signal peptide" evidence="1">
    <location>
        <begin position="1"/>
        <end position="19"/>
    </location>
</feature>
<gene>
    <name evidence="3" type="ORF">F2Y10_11100</name>
</gene>
<dbReference type="InterPro" id="IPR011871">
    <property type="entry name" value="Fib_succ_major"/>
</dbReference>
<dbReference type="AlphaFoldDB" id="A0A5B3GUX5"/>
<evidence type="ECO:0000259" key="2">
    <source>
        <dbReference type="Pfam" id="PF09603"/>
    </source>
</evidence>
<comment type="caution">
    <text evidence="3">The sequence shown here is derived from an EMBL/GenBank/DDBJ whole genome shotgun (WGS) entry which is preliminary data.</text>
</comment>
<dbReference type="RefSeq" id="WP_130065315.1">
    <property type="nucleotide sequence ID" value="NZ_RCXC01000011.1"/>
</dbReference>
<keyword evidence="1" id="KW-0732">Signal</keyword>
<feature type="domain" description="Fibrobacter succinogenes major paralogous" evidence="2">
    <location>
        <begin position="316"/>
        <end position="531"/>
    </location>
</feature>
<dbReference type="CDD" id="cd13121">
    <property type="entry name" value="BF2867_like_C"/>
    <property type="match status" value="1"/>
</dbReference>
<feature type="chain" id="PRO_5024436918" description="Fibrobacter succinogenes major paralogous domain-containing protein" evidence="1">
    <location>
        <begin position="20"/>
        <end position="534"/>
    </location>
</feature>
<dbReference type="Proteomes" id="UP000322940">
    <property type="component" value="Unassembled WGS sequence"/>
</dbReference>
<evidence type="ECO:0000256" key="1">
    <source>
        <dbReference type="SAM" id="SignalP"/>
    </source>
</evidence>
<organism evidence="3 4">
    <name type="scientific">Alistipes onderdonkii</name>
    <dbReference type="NCBI Taxonomy" id="328813"/>
    <lineage>
        <taxon>Bacteria</taxon>
        <taxon>Pseudomonadati</taxon>
        <taxon>Bacteroidota</taxon>
        <taxon>Bacteroidia</taxon>
        <taxon>Bacteroidales</taxon>
        <taxon>Rikenellaceae</taxon>
        <taxon>Alistipes</taxon>
    </lineage>
</organism>
<protein>
    <recommendedName>
        <fullName evidence="2">Fibrobacter succinogenes major paralogous domain-containing protein</fullName>
    </recommendedName>
</protein>
<evidence type="ECO:0000313" key="3">
    <source>
        <dbReference type="EMBL" id="KAA2377568.1"/>
    </source>
</evidence>
<dbReference type="CDD" id="cd13120">
    <property type="entry name" value="BF2867_like_N"/>
    <property type="match status" value="1"/>
</dbReference>
<dbReference type="InterPro" id="IPR025049">
    <property type="entry name" value="Mfa-like_1"/>
</dbReference>
<dbReference type="Gene3D" id="2.60.40.2620">
    <property type="entry name" value="Fimbrillin-like"/>
    <property type="match status" value="1"/>
</dbReference>
<dbReference type="PROSITE" id="PS51257">
    <property type="entry name" value="PROKAR_LIPOPROTEIN"/>
    <property type="match status" value="1"/>
</dbReference>
<name>A0A5B3GUX5_9BACT</name>
<reference evidence="3 4" key="1">
    <citation type="journal article" date="2019" name="Nat. Med.">
        <title>A library of human gut bacterial isolates paired with longitudinal multiomics data enables mechanistic microbiome research.</title>
        <authorList>
            <person name="Poyet M."/>
            <person name="Groussin M."/>
            <person name="Gibbons S.M."/>
            <person name="Avila-Pacheco J."/>
            <person name="Jiang X."/>
            <person name="Kearney S.M."/>
            <person name="Perrotta A.R."/>
            <person name="Berdy B."/>
            <person name="Zhao S."/>
            <person name="Lieberman T.D."/>
            <person name="Swanson P.K."/>
            <person name="Smith M."/>
            <person name="Roesemann S."/>
            <person name="Alexander J.E."/>
            <person name="Rich S.A."/>
            <person name="Livny J."/>
            <person name="Vlamakis H."/>
            <person name="Clish C."/>
            <person name="Bullock K."/>
            <person name="Deik A."/>
            <person name="Scott J."/>
            <person name="Pierce K.A."/>
            <person name="Xavier R.J."/>
            <person name="Alm E.J."/>
        </authorList>
    </citation>
    <scope>NUCLEOTIDE SEQUENCE [LARGE SCALE GENOMIC DNA]</scope>
    <source>
        <strain evidence="3 4">BIOML-A266</strain>
    </source>
</reference>
<dbReference type="NCBIfam" id="TIGR02145">
    <property type="entry name" value="Fib_succ_major"/>
    <property type="match status" value="1"/>
</dbReference>
<dbReference type="InterPro" id="IPR042278">
    <property type="entry name" value="Mfa-like_1_N"/>
</dbReference>
<dbReference type="Pfam" id="PF13149">
    <property type="entry name" value="Mfa_like_1"/>
    <property type="match status" value="1"/>
</dbReference>
<proteinExistence type="predicted"/>
<dbReference type="Pfam" id="PF09603">
    <property type="entry name" value="Fib_succ_major"/>
    <property type="match status" value="1"/>
</dbReference>